<dbReference type="PANTHER" id="PTHR47506">
    <property type="entry name" value="TRANSCRIPTIONAL REGULATORY PROTEIN"/>
    <property type="match status" value="1"/>
</dbReference>
<feature type="DNA-binding region" description="H-T-H motif" evidence="4">
    <location>
        <begin position="26"/>
        <end position="45"/>
    </location>
</feature>
<keyword evidence="2 4" id="KW-0238">DNA-binding</keyword>
<dbReference type="SUPFAM" id="SSF48498">
    <property type="entry name" value="Tetracyclin repressor-like, C-terminal domain"/>
    <property type="match status" value="1"/>
</dbReference>
<feature type="domain" description="HTH tetR-type" evidence="5">
    <location>
        <begin position="3"/>
        <end position="63"/>
    </location>
</feature>
<dbReference type="InterPro" id="IPR054156">
    <property type="entry name" value="YxaF_TetR_C"/>
</dbReference>
<dbReference type="EMBL" id="BAAAUV010000046">
    <property type="protein sequence ID" value="GAA3241583.1"/>
    <property type="molecule type" value="Genomic_DNA"/>
</dbReference>
<dbReference type="Pfam" id="PF00440">
    <property type="entry name" value="TetR_N"/>
    <property type="match status" value="1"/>
</dbReference>
<gene>
    <name evidence="6" type="ORF">GCM10010468_78890</name>
</gene>
<dbReference type="InterPro" id="IPR001647">
    <property type="entry name" value="HTH_TetR"/>
</dbReference>
<dbReference type="InterPro" id="IPR036271">
    <property type="entry name" value="Tet_transcr_reg_TetR-rel_C_sf"/>
</dbReference>
<dbReference type="Gene3D" id="1.10.357.10">
    <property type="entry name" value="Tetracycline Repressor, domain 2"/>
    <property type="match status" value="1"/>
</dbReference>
<dbReference type="PROSITE" id="PS50977">
    <property type="entry name" value="HTH_TETR_2"/>
    <property type="match status" value="1"/>
</dbReference>
<evidence type="ECO:0000313" key="6">
    <source>
        <dbReference type="EMBL" id="GAA3241583.1"/>
    </source>
</evidence>
<dbReference type="Proteomes" id="UP001501237">
    <property type="component" value="Unassembled WGS sequence"/>
</dbReference>
<sequence length="187" mass="19586">MATDSRQRIELAACDLLSRHGYHGLGLKALSRESELPYGSIYHHFPGGKEEIAAAAIEACGDLVAGMIRSRTPDASRFGRDLFSFMARRLSGSGWADGCPVGTPALDGAADSELVREACARAFAAMTEAVAGLLVALELPADRAADLATTIVAAYEGAAMLARVQRSDAPLRTVGEAMAGLVRQALP</sequence>
<evidence type="ECO:0000256" key="4">
    <source>
        <dbReference type="PROSITE-ProRule" id="PRU00335"/>
    </source>
</evidence>
<accession>A0ABP6QN78</accession>
<evidence type="ECO:0000313" key="7">
    <source>
        <dbReference type="Proteomes" id="UP001501237"/>
    </source>
</evidence>
<evidence type="ECO:0000256" key="3">
    <source>
        <dbReference type="ARBA" id="ARBA00023163"/>
    </source>
</evidence>
<comment type="caution">
    <text evidence="6">The sequence shown here is derived from an EMBL/GenBank/DDBJ whole genome shotgun (WGS) entry which is preliminary data.</text>
</comment>
<keyword evidence="7" id="KW-1185">Reference proteome</keyword>
<proteinExistence type="predicted"/>
<dbReference type="SUPFAM" id="SSF46689">
    <property type="entry name" value="Homeodomain-like"/>
    <property type="match status" value="1"/>
</dbReference>
<keyword evidence="1" id="KW-0805">Transcription regulation</keyword>
<protein>
    <submittedName>
        <fullName evidence="6">TetR/AcrR family transcriptional regulator</fullName>
    </submittedName>
</protein>
<dbReference type="RefSeq" id="WP_344839391.1">
    <property type="nucleotide sequence ID" value="NZ_BAAAUV010000046.1"/>
</dbReference>
<dbReference type="Pfam" id="PF21993">
    <property type="entry name" value="TetR_C_13_2"/>
    <property type="match status" value="1"/>
</dbReference>
<evidence type="ECO:0000256" key="1">
    <source>
        <dbReference type="ARBA" id="ARBA00023015"/>
    </source>
</evidence>
<organism evidence="6 7">
    <name type="scientific">Actinocorallia longicatena</name>
    <dbReference type="NCBI Taxonomy" id="111803"/>
    <lineage>
        <taxon>Bacteria</taxon>
        <taxon>Bacillati</taxon>
        <taxon>Actinomycetota</taxon>
        <taxon>Actinomycetes</taxon>
        <taxon>Streptosporangiales</taxon>
        <taxon>Thermomonosporaceae</taxon>
        <taxon>Actinocorallia</taxon>
    </lineage>
</organism>
<keyword evidence="3" id="KW-0804">Transcription</keyword>
<reference evidence="7" key="1">
    <citation type="journal article" date="2019" name="Int. J. Syst. Evol. Microbiol.">
        <title>The Global Catalogue of Microorganisms (GCM) 10K type strain sequencing project: providing services to taxonomists for standard genome sequencing and annotation.</title>
        <authorList>
            <consortium name="The Broad Institute Genomics Platform"/>
            <consortium name="The Broad Institute Genome Sequencing Center for Infectious Disease"/>
            <person name="Wu L."/>
            <person name="Ma J."/>
        </authorList>
    </citation>
    <scope>NUCLEOTIDE SEQUENCE [LARGE SCALE GENOMIC DNA]</scope>
    <source>
        <strain evidence="7">JCM 9377</strain>
    </source>
</reference>
<evidence type="ECO:0000259" key="5">
    <source>
        <dbReference type="PROSITE" id="PS50977"/>
    </source>
</evidence>
<name>A0ABP6QN78_9ACTN</name>
<dbReference type="PANTHER" id="PTHR47506:SF3">
    <property type="entry name" value="HTH-TYPE TRANSCRIPTIONAL REGULATOR LMRA"/>
    <property type="match status" value="1"/>
</dbReference>
<evidence type="ECO:0000256" key="2">
    <source>
        <dbReference type="ARBA" id="ARBA00023125"/>
    </source>
</evidence>
<dbReference type="InterPro" id="IPR009057">
    <property type="entry name" value="Homeodomain-like_sf"/>
</dbReference>